<dbReference type="RefSeq" id="WP_149108327.1">
    <property type="nucleotide sequence ID" value="NZ_CP042425.1"/>
</dbReference>
<dbReference type="CDD" id="cd03809">
    <property type="entry name" value="GT4_MtfB-like"/>
    <property type="match status" value="1"/>
</dbReference>
<dbReference type="Proteomes" id="UP000324974">
    <property type="component" value="Chromosome"/>
</dbReference>
<dbReference type="OrthoDB" id="283384at2"/>
<dbReference type="Pfam" id="PF00534">
    <property type="entry name" value="Glycos_transf_1"/>
    <property type="match status" value="1"/>
</dbReference>
<proteinExistence type="predicted"/>
<evidence type="ECO:0000259" key="2">
    <source>
        <dbReference type="Pfam" id="PF00534"/>
    </source>
</evidence>
<sequence>MRVVMNGLAALKPKTGIGHYVARLHAEMGDEVALYPGDSRARVIRRCLSLANGGGGSGKPGRMGSLVPAFKGLLKHLGKTAVEIHFARHCRALGYQLYHEPNFIPFATGLPTVVSAHDLSVLLHPEWHPADRVRHHERHFGPALRRAEHILTLTHEVRRELIDHLGVKPNKITPVWIGVGDEFRPLPPQELEVARERLKLPPRYFLCVGTIEPRKNILTVLKAFADLPANVRESCPLVLAGPWGWKSEPEREFLAAHPAGVIRLGYVSAADLPAIYGGATALLFPSHYEGFGLPPVEMLACGGGVIASNSSAAVREVVGRHAAFVETTDVASWREVLHRTATDRDFEAELRRGGTAHARQFTWKRAATETLAVYRQVLGLKPTAVPVRWAA</sequence>
<evidence type="ECO:0000256" key="1">
    <source>
        <dbReference type="ARBA" id="ARBA00022679"/>
    </source>
</evidence>
<evidence type="ECO:0000259" key="3">
    <source>
        <dbReference type="Pfam" id="PF13439"/>
    </source>
</evidence>
<dbReference type="AlphaFoldDB" id="A0A5C1A2K1"/>
<accession>A0A5C1A2K1</accession>
<keyword evidence="5" id="KW-1185">Reference proteome</keyword>
<dbReference type="InterPro" id="IPR028098">
    <property type="entry name" value="Glyco_trans_4-like_N"/>
</dbReference>
<gene>
    <name evidence="4" type="ORF">PX52LOC_00203</name>
</gene>
<dbReference type="GO" id="GO:0009103">
    <property type="term" value="P:lipopolysaccharide biosynthetic process"/>
    <property type="evidence" value="ECO:0007669"/>
    <property type="project" value="TreeGrafter"/>
</dbReference>
<keyword evidence="1 4" id="KW-0808">Transferase</keyword>
<reference evidence="5" key="1">
    <citation type="submission" date="2019-08" db="EMBL/GenBank/DDBJ databases">
        <title>Limnoglobus roseus gen. nov., sp. nov., a novel freshwater planctomycete with a giant genome from the family Gemmataceae.</title>
        <authorList>
            <person name="Kulichevskaya I.S."/>
            <person name="Naumoff D.G."/>
            <person name="Miroshnikov K."/>
            <person name="Ivanova A."/>
            <person name="Philippov D.A."/>
            <person name="Hakobyan A."/>
            <person name="Rijpstra I.C."/>
            <person name="Sinninghe Damste J.S."/>
            <person name="Liesack W."/>
            <person name="Dedysh S.N."/>
        </authorList>
    </citation>
    <scope>NUCLEOTIDE SEQUENCE [LARGE SCALE GENOMIC DNA]</scope>
    <source>
        <strain evidence="5">PX52</strain>
    </source>
</reference>
<feature type="domain" description="Glycosyl transferase family 1" evidence="2">
    <location>
        <begin position="194"/>
        <end position="352"/>
    </location>
</feature>
<dbReference type="Gene3D" id="3.40.50.2000">
    <property type="entry name" value="Glycogen Phosphorylase B"/>
    <property type="match status" value="2"/>
</dbReference>
<name>A0A5C1A2K1_9BACT</name>
<dbReference type="PANTHER" id="PTHR46401">
    <property type="entry name" value="GLYCOSYLTRANSFERASE WBBK-RELATED"/>
    <property type="match status" value="1"/>
</dbReference>
<dbReference type="InterPro" id="IPR001296">
    <property type="entry name" value="Glyco_trans_1"/>
</dbReference>
<evidence type="ECO:0000313" key="5">
    <source>
        <dbReference type="Proteomes" id="UP000324974"/>
    </source>
</evidence>
<feature type="domain" description="Glycosyltransferase subfamily 4-like N-terminal" evidence="3">
    <location>
        <begin position="62"/>
        <end position="179"/>
    </location>
</feature>
<protein>
    <submittedName>
        <fullName evidence="4">GT4 family glycosyltransferase</fullName>
    </submittedName>
</protein>
<dbReference type="Pfam" id="PF13439">
    <property type="entry name" value="Glyco_transf_4"/>
    <property type="match status" value="1"/>
</dbReference>
<dbReference type="SUPFAM" id="SSF53756">
    <property type="entry name" value="UDP-Glycosyltransferase/glycogen phosphorylase"/>
    <property type="match status" value="1"/>
</dbReference>
<dbReference type="PANTHER" id="PTHR46401:SF2">
    <property type="entry name" value="GLYCOSYLTRANSFERASE WBBK-RELATED"/>
    <property type="match status" value="1"/>
</dbReference>
<dbReference type="GO" id="GO:0016757">
    <property type="term" value="F:glycosyltransferase activity"/>
    <property type="evidence" value="ECO:0007669"/>
    <property type="project" value="InterPro"/>
</dbReference>
<dbReference type="KEGG" id="lrs:PX52LOC_00203"/>
<dbReference type="EMBL" id="CP042425">
    <property type="protein sequence ID" value="QEL13349.1"/>
    <property type="molecule type" value="Genomic_DNA"/>
</dbReference>
<organism evidence="4 5">
    <name type="scientific">Limnoglobus roseus</name>
    <dbReference type="NCBI Taxonomy" id="2598579"/>
    <lineage>
        <taxon>Bacteria</taxon>
        <taxon>Pseudomonadati</taxon>
        <taxon>Planctomycetota</taxon>
        <taxon>Planctomycetia</taxon>
        <taxon>Gemmatales</taxon>
        <taxon>Gemmataceae</taxon>
        <taxon>Limnoglobus</taxon>
    </lineage>
</organism>
<evidence type="ECO:0000313" key="4">
    <source>
        <dbReference type="EMBL" id="QEL13349.1"/>
    </source>
</evidence>